<evidence type="ECO:0000313" key="8">
    <source>
        <dbReference type="Proteomes" id="UP001153203"/>
    </source>
</evidence>
<keyword evidence="3 7" id="KW-0347">Helicase</keyword>
<evidence type="ECO:0000256" key="1">
    <source>
        <dbReference type="ARBA" id="ARBA00022741"/>
    </source>
</evidence>
<keyword evidence="4" id="KW-0067">ATP-binding</keyword>
<evidence type="ECO:0000256" key="2">
    <source>
        <dbReference type="ARBA" id="ARBA00022801"/>
    </source>
</evidence>
<dbReference type="PROSITE" id="PS51192">
    <property type="entry name" value="HELICASE_ATP_BIND_1"/>
    <property type="match status" value="1"/>
</dbReference>
<dbReference type="GO" id="GO:0016787">
    <property type="term" value="F:hydrolase activity"/>
    <property type="evidence" value="ECO:0007669"/>
    <property type="project" value="UniProtKB-KW"/>
</dbReference>
<name>A0A9X4P4Q3_9LACT</name>
<dbReference type="SMART" id="SM00490">
    <property type="entry name" value="HELICc"/>
    <property type="match status" value="1"/>
</dbReference>
<dbReference type="Gene3D" id="3.40.50.300">
    <property type="entry name" value="P-loop containing nucleotide triphosphate hydrolases"/>
    <property type="match status" value="2"/>
</dbReference>
<protein>
    <submittedName>
        <fullName evidence="7">DEAD/DEAH box helicase</fullName>
    </submittedName>
</protein>
<gene>
    <name evidence="7" type="ORF">NF708_03295</name>
</gene>
<dbReference type="PANTHER" id="PTHR47961:SF6">
    <property type="entry name" value="DNA-DIRECTED DNA POLYMERASE"/>
    <property type="match status" value="1"/>
</dbReference>
<evidence type="ECO:0000256" key="4">
    <source>
        <dbReference type="ARBA" id="ARBA00022840"/>
    </source>
</evidence>
<accession>A0A9X4P4Q3</accession>
<dbReference type="Proteomes" id="UP001153203">
    <property type="component" value="Unassembled WGS sequence"/>
</dbReference>
<comment type="caution">
    <text evidence="7">The sequence shown here is derived from an EMBL/GenBank/DDBJ whole genome shotgun (WGS) entry which is preliminary data.</text>
</comment>
<sequence length="1106" mass="125337">MSLPTEYIRELLATISNDKIDNIITQTDARRILQEVKEDDRNYPNFDISLTDKATHIAYLLISCGCSLLEQENIRSAEGLLILEKAGKILYDSFKFNLEETDTKNNNLLISGMTLYAAKQFSRSFIVLDNVNLDFPIGKMIILFLKKDFVSLVQISSNIFFSREIEELDIQGFNTWIISHEIARCFLIICDFLYTGNKDNFILINDILEKLEKISLESNLTLNWLIIRLLKIIFSTYQDVTFWSTLPPFLPLSSLTTNYIRLLCSLKAPITELWPSQSASLPLALGNNTGGVINLRTSGGKTRVAELAILKMVTENPTSKVLYLAPFRSLAFEIEQSLSKILEPLDITVSQLYGGSTANVSDFEIIGFSQVIIATPEKAKALIRSGTELENEIKLIIIDEGHLLGAEKRYIKNEIFFNHLQKISDLKGIRMLLLSAVLPNAPELAQWLTKDSNLVAKSDWKPSLERLGLLIWDGNQVSLEWKSEGLPFNPSFIKKAPLGYGRRRNPFPNNKGEAVGATAIRLSKIGTVMIYSARANAIENLAKNVLLGLGQNPKDFPWDFDQWKIFENICREELSDGDIVLDAARKGIICHSNRLPTQVRIAIEKLMRSKEALIIIASSTLGQGVNIGISTVIVYTPYYSSKPINNRDFWNICGRAGRAFSDVEGKILYAIDTSNVRKEWQRKKDYQLAKNYFNNQQMEKVQSGLLILLDYFNHLSNHLSIDFSSLLEMVANDFIKSDIANDTLNKINHCFDLIDDELLAMHENLGNDINLDWIDDTFRNSLAIIQADRDNEELYISLLKSRTNALLTRMPDRTIRKKAIASGVPLSVARSLIDDGEYFRDLALNLIDSIQGNEINIELINIIVQNIELWSIQNASSVFENIPNQPVLNVIRRPWLSGMSLNEIRKIDANIDSIVKDYYGFSLPWIINGIAQIFDNEAEVEINKLYSNLAILVELGLPDMTAVNIYLAGVRSRNVALELSNKAIFKSRNVSQIKQILTNFHNENIEITEEANLWVNTFSESSDLLGKQAISFPAFRLKNGSYNGRLYIREANNKIFLASVDGYYSTEIHSTSDLPFIKLVNRPYLYFESINNIWHLKSLNPQVQIK</sequence>
<dbReference type="RefSeq" id="WP_279362738.1">
    <property type="nucleotide sequence ID" value="NZ_JAMWGA010000001.1"/>
</dbReference>
<dbReference type="InterPro" id="IPR014001">
    <property type="entry name" value="Helicase_ATP-bd"/>
</dbReference>
<dbReference type="GO" id="GO:0005524">
    <property type="term" value="F:ATP binding"/>
    <property type="evidence" value="ECO:0007669"/>
    <property type="project" value="UniProtKB-KW"/>
</dbReference>
<dbReference type="PROSITE" id="PS51194">
    <property type="entry name" value="HELICASE_CTER"/>
    <property type="match status" value="1"/>
</dbReference>
<evidence type="ECO:0000259" key="5">
    <source>
        <dbReference type="PROSITE" id="PS51192"/>
    </source>
</evidence>
<dbReference type="Pfam" id="PF00270">
    <property type="entry name" value="DEAD"/>
    <property type="match status" value="1"/>
</dbReference>
<dbReference type="InterPro" id="IPR050474">
    <property type="entry name" value="Hel308_SKI2-like"/>
</dbReference>
<dbReference type="AlphaFoldDB" id="A0A9X4P4Q3"/>
<keyword evidence="1" id="KW-0547">Nucleotide-binding</keyword>
<feature type="domain" description="Helicase ATP-binding" evidence="5">
    <location>
        <begin position="282"/>
        <end position="456"/>
    </location>
</feature>
<feature type="domain" description="Helicase C-terminal" evidence="6">
    <location>
        <begin position="555"/>
        <end position="709"/>
    </location>
</feature>
<dbReference type="SMART" id="SM00487">
    <property type="entry name" value="DEXDc"/>
    <property type="match status" value="1"/>
</dbReference>
<dbReference type="InterPro" id="IPR027417">
    <property type="entry name" value="P-loop_NTPase"/>
</dbReference>
<dbReference type="GO" id="GO:0004386">
    <property type="term" value="F:helicase activity"/>
    <property type="evidence" value="ECO:0007669"/>
    <property type="project" value="UniProtKB-KW"/>
</dbReference>
<keyword evidence="2" id="KW-0378">Hydrolase</keyword>
<dbReference type="EMBL" id="JAMWGI010000001">
    <property type="protein sequence ID" value="MDG6193029.1"/>
    <property type="molecule type" value="Genomic_DNA"/>
</dbReference>
<evidence type="ECO:0000259" key="6">
    <source>
        <dbReference type="PROSITE" id="PS51194"/>
    </source>
</evidence>
<dbReference type="SUPFAM" id="SSF52540">
    <property type="entry name" value="P-loop containing nucleoside triphosphate hydrolases"/>
    <property type="match status" value="2"/>
</dbReference>
<organism evidence="7 8">
    <name type="scientific">Lactococcus formosensis</name>
    <dbReference type="NCBI Taxonomy" id="1281486"/>
    <lineage>
        <taxon>Bacteria</taxon>
        <taxon>Bacillati</taxon>
        <taxon>Bacillota</taxon>
        <taxon>Bacilli</taxon>
        <taxon>Lactobacillales</taxon>
        <taxon>Streptococcaceae</taxon>
        <taxon>Lactococcus</taxon>
    </lineage>
</organism>
<dbReference type="Pfam" id="PF00271">
    <property type="entry name" value="Helicase_C"/>
    <property type="match status" value="1"/>
</dbReference>
<dbReference type="InterPro" id="IPR001650">
    <property type="entry name" value="Helicase_C-like"/>
</dbReference>
<evidence type="ECO:0000313" key="7">
    <source>
        <dbReference type="EMBL" id="MDG6193029.1"/>
    </source>
</evidence>
<evidence type="ECO:0000256" key="3">
    <source>
        <dbReference type="ARBA" id="ARBA00022806"/>
    </source>
</evidence>
<dbReference type="InterPro" id="IPR011545">
    <property type="entry name" value="DEAD/DEAH_box_helicase_dom"/>
</dbReference>
<dbReference type="PANTHER" id="PTHR47961">
    <property type="entry name" value="DNA POLYMERASE THETA, PUTATIVE (AFU_ORTHOLOGUE AFUA_1G05260)-RELATED"/>
    <property type="match status" value="1"/>
</dbReference>
<dbReference type="GO" id="GO:0003676">
    <property type="term" value="F:nucleic acid binding"/>
    <property type="evidence" value="ECO:0007669"/>
    <property type="project" value="InterPro"/>
</dbReference>
<reference evidence="7" key="1">
    <citation type="submission" date="2022-06" db="EMBL/GenBank/DDBJ databases">
        <title>Lactococcus from bovine mastitis in China.</title>
        <authorList>
            <person name="Lin Y."/>
            <person name="Han B."/>
        </authorList>
    </citation>
    <scope>NUCLEOTIDE SEQUENCE</scope>
    <source>
        <strain evidence="7">Hebei-B-39</strain>
    </source>
</reference>
<proteinExistence type="predicted"/>